<keyword evidence="3" id="KW-1185">Reference proteome</keyword>
<accession>A0ABU4B177</accession>
<evidence type="ECO:0000313" key="2">
    <source>
        <dbReference type="EMBL" id="MDV6232244.1"/>
    </source>
</evidence>
<dbReference type="Proteomes" id="UP001185899">
    <property type="component" value="Unassembled WGS sequence"/>
</dbReference>
<feature type="transmembrane region" description="Helical" evidence="1">
    <location>
        <begin position="46"/>
        <end position="65"/>
    </location>
</feature>
<keyword evidence="1" id="KW-1133">Transmembrane helix</keyword>
<reference evidence="2 3" key="1">
    <citation type="submission" date="2023-10" db="EMBL/GenBank/DDBJ databases">
        <title>Development of a sustainable strategy for remediation of hydrocarbon-contaminated territories based on the waste exchange concept.</title>
        <authorList>
            <person name="Krivoruchko A."/>
        </authorList>
    </citation>
    <scope>NUCLEOTIDE SEQUENCE [LARGE SCALE GENOMIC DNA]</scope>
    <source>
        <strain evidence="2 3">IEGM 1322</strain>
    </source>
</reference>
<keyword evidence="1" id="KW-0812">Transmembrane</keyword>
<feature type="transmembrane region" description="Helical" evidence="1">
    <location>
        <begin position="21"/>
        <end position="40"/>
    </location>
</feature>
<evidence type="ECO:0008006" key="4">
    <source>
        <dbReference type="Google" id="ProtNLM"/>
    </source>
</evidence>
<proteinExistence type="predicted"/>
<sequence>MRPVDYAEQSTSKFEERKRRSWHVFFACLVICQFTAVLVYDVGFWSVALVSAALCGTYELLWAVLNRVNSLNG</sequence>
<keyword evidence="1" id="KW-0472">Membrane</keyword>
<comment type="caution">
    <text evidence="2">The sequence shown here is derived from an EMBL/GenBank/DDBJ whole genome shotgun (WGS) entry which is preliminary data.</text>
</comment>
<dbReference type="RefSeq" id="WP_317548963.1">
    <property type="nucleotide sequence ID" value="NZ_JAWLKE010000006.1"/>
</dbReference>
<dbReference type="EMBL" id="JAWLKE010000006">
    <property type="protein sequence ID" value="MDV6232244.1"/>
    <property type="molecule type" value="Genomic_DNA"/>
</dbReference>
<evidence type="ECO:0000313" key="3">
    <source>
        <dbReference type="Proteomes" id="UP001185899"/>
    </source>
</evidence>
<protein>
    <recommendedName>
        <fullName evidence="4">2TM domain-containing protein</fullName>
    </recommendedName>
</protein>
<name>A0ABU4B177_9NOCA</name>
<evidence type="ECO:0000256" key="1">
    <source>
        <dbReference type="SAM" id="Phobius"/>
    </source>
</evidence>
<gene>
    <name evidence="2" type="ORF">R3P95_16965</name>
</gene>
<organism evidence="2 3">
    <name type="scientific">Rhodococcus cercidiphylli</name>
    <dbReference type="NCBI Taxonomy" id="489916"/>
    <lineage>
        <taxon>Bacteria</taxon>
        <taxon>Bacillati</taxon>
        <taxon>Actinomycetota</taxon>
        <taxon>Actinomycetes</taxon>
        <taxon>Mycobacteriales</taxon>
        <taxon>Nocardiaceae</taxon>
        <taxon>Rhodococcus</taxon>
    </lineage>
</organism>